<evidence type="ECO:0000313" key="4">
    <source>
        <dbReference type="Proteomes" id="UP000245461"/>
    </source>
</evidence>
<gene>
    <name evidence="3" type="ORF">DKG74_06540</name>
</gene>
<sequence length="387" mass="40956">MRRSTLAILLGFTLALAAVGAWLVANKIAQTSADLSGQLMLPGLKARLNDVTEVDVAGAEGRFTLKRVGADHWVMAEKGDYPADFGKVQRLLLALADLRAIEPKTARPDRFHFIDVEDIGPGTRGLQLTVKGPDGSAFGDMIFGKPSSVMGAAKVPRFFVRPVGQPQSWEAEADVRLERDAAQWLERDLVVISPDRFRAASVTIDGAAARISRAKPGDVFSLDGLDPGAEQVKAARLNALSVAASYLALEDVQPADKAPAGTPLGRVSFETFDGITLTLDLVSIDGQGWARIDAAFDPVIAGESRLLDPAQDAGGQPVVRPAEDARAEAGAIAARTKGWLYRLDGTRVIDLTPKRADLAEPKPAAPPAPETPTEAAPTEAAPVPPAQ</sequence>
<protein>
    <recommendedName>
        <fullName evidence="2">DUF4340 domain-containing protein</fullName>
    </recommendedName>
</protein>
<organism evidence="3 4">
    <name type="scientific">Zavarzinia aquatilis</name>
    <dbReference type="NCBI Taxonomy" id="2211142"/>
    <lineage>
        <taxon>Bacteria</taxon>
        <taxon>Pseudomonadati</taxon>
        <taxon>Pseudomonadota</taxon>
        <taxon>Alphaproteobacteria</taxon>
        <taxon>Rhodospirillales</taxon>
        <taxon>Zavarziniaceae</taxon>
        <taxon>Zavarzinia</taxon>
    </lineage>
</organism>
<evidence type="ECO:0000256" key="1">
    <source>
        <dbReference type="SAM" id="MobiDB-lite"/>
    </source>
</evidence>
<evidence type="ECO:0000313" key="3">
    <source>
        <dbReference type="EMBL" id="PWR24460.1"/>
    </source>
</evidence>
<proteinExistence type="predicted"/>
<accession>A0A317EEC1</accession>
<evidence type="ECO:0000259" key="2">
    <source>
        <dbReference type="Pfam" id="PF14238"/>
    </source>
</evidence>
<feature type="region of interest" description="Disordered" evidence="1">
    <location>
        <begin position="353"/>
        <end position="387"/>
    </location>
</feature>
<dbReference type="Pfam" id="PF14238">
    <property type="entry name" value="DUF4340"/>
    <property type="match status" value="1"/>
</dbReference>
<feature type="domain" description="DUF4340" evidence="2">
    <location>
        <begin position="73"/>
        <end position="243"/>
    </location>
</feature>
<reference evidence="3 4" key="1">
    <citation type="submission" date="2018-05" db="EMBL/GenBank/DDBJ databases">
        <title>Zavarzinia sp. HR-AS.</title>
        <authorList>
            <person name="Lee Y."/>
            <person name="Jeon C.O."/>
        </authorList>
    </citation>
    <scope>NUCLEOTIDE SEQUENCE [LARGE SCALE GENOMIC DNA]</scope>
    <source>
        <strain evidence="3 4">HR-AS</strain>
    </source>
</reference>
<name>A0A317EEC1_9PROT</name>
<dbReference type="RefSeq" id="WP_109903906.1">
    <property type="nucleotide sequence ID" value="NZ_QGLE01000003.1"/>
</dbReference>
<dbReference type="Proteomes" id="UP000245461">
    <property type="component" value="Unassembled WGS sequence"/>
</dbReference>
<dbReference type="InterPro" id="IPR025641">
    <property type="entry name" value="DUF4340"/>
</dbReference>
<feature type="compositionally biased region" description="Low complexity" evidence="1">
    <location>
        <begin position="371"/>
        <end position="381"/>
    </location>
</feature>
<dbReference type="EMBL" id="QGLE01000003">
    <property type="protein sequence ID" value="PWR24460.1"/>
    <property type="molecule type" value="Genomic_DNA"/>
</dbReference>
<keyword evidence="4" id="KW-1185">Reference proteome</keyword>
<dbReference type="AlphaFoldDB" id="A0A317EEC1"/>
<dbReference type="OrthoDB" id="7359157at2"/>
<comment type="caution">
    <text evidence="3">The sequence shown here is derived from an EMBL/GenBank/DDBJ whole genome shotgun (WGS) entry which is preliminary data.</text>
</comment>